<accession>A0A1B0DDN4</accession>
<evidence type="ECO:0000313" key="2">
    <source>
        <dbReference type="EnsemblMetazoa" id="PPAI006007-PA"/>
    </source>
</evidence>
<name>A0A1B0DDN4_PHLPP</name>
<sequence>MDCSVLPPELTATPQPLVGIYGLDTAKNTVHKSIWDAFNSNRKNDRLQLQFKLIPANYDFPVSKPKRQSYEWYHPKGILKRNWILKHLHILPAVVVTFHSIELSDPGWSEKQLQCTSAIQSLRNSLQGRLTRLAIVLIQTGSGSRAAGDELVSSERISNLAAACDVSPKMIFVLNHSDHLMGHILRLESAFLDVAQSYYTQIIKQIKMHRDQLSATHQVLKIRHQFKLGFMSEMLHDFTTALKYYTQAYVTLEDIRVVDTNCTEIKTVAGFLNYKRSRLMFKMNVPRDAITQFNSHIELYKGKTGSRELLFEHYGWLCVQYSSFGDLFCDAIKGGLPALQTQHPGIYYYRAAEFTAKRKEACNMLNPMALLSHHQ</sequence>
<keyword evidence="3" id="KW-1185">Reference proteome</keyword>
<dbReference type="PANTHER" id="PTHR14374:SF0">
    <property type="entry name" value="TRAFFICKING PROTEIN PARTICLE COMPLEX SUBUNIT 11"/>
    <property type="match status" value="1"/>
</dbReference>
<dbReference type="VEuPathDB" id="VectorBase:PPAPM1_000549"/>
<evidence type="ECO:0000313" key="3">
    <source>
        <dbReference type="Proteomes" id="UP000092462"/>
    </source>
</evidence>
<dbReference type="AlphaFoldDB" id="A0A1B0DDN4"/>
<dbReference type="GO" id="GO:0005737">
    <property type="term" value="C:cytoplasm"/>
    <property type="evidence" value="ECO:0007669"/>
    <property type="project" value="TreeGrafter"/>
</dbReference>
<protein>
    <recommendedName>
        <fullName evidence="1">Trafficking protein particle complex subunit 11 domain-containing protein</fullName>
    </recommendedName>
</protein>
<dbReference type="EMBL" id="AJVK01032107">
    <property type="status" value="NOT_ANNOTATED_CDS"/>
    <property type="molecule type" value="Genomic_DNA"/>
</dbReference>
<evidence type="ECO:0000259" key="1">
    <source>
        <dbReference type="Pfam" id="PF11817"/>
    </source>
</evidence>
<feature type="domain" description="Trafficking protein particle complex subunit 11" evidence="1">
    <location>
        <begin position="261"/>
        <end position="367"/>
    </location>
</feature>
<dbReference type="VEuPathDB" id="VectorBase:PPAI006007"/>
<dbReference type="PANTHER" id="PTHR14374">
    <property type="entry name" value="FOIE GRAS"/>
    <property type="match status" value="1"/>
</dbReference>
<dbReference type="InterPro" id="IPR021773">
    <property type="entry name" value="TPC11"/>
</dbReference>
<dbReference type="Proteomes" id="UP000092462">
    <property type="component" value="Unassembled WGS sequence"/>
</dbReference>
<organism evidence="2 3">
    <name type="scientific">Phlebotomus papatasi</name>
    <name type="common">Sandfly</name>
    <dbReference type="NCBI Taxonomy" id="29031"/>
    <lineage>
        <taxon>Eukaryota</taxon>
        <taxon>Metazoa</taxon>
        <taxon>Ecdysozoa</taxon>
        <taxon>Arthropoda</taxon>
        <taxon>Hexapoda</taxon>
        <taxon>Insecta</taxon>
        <taxon>Pterygota</taxon>
        <taxon>Neoptera</taxon>
        <taxon>Endopterygota</taxon>
        <taxon>Diptera</taxon>
        <taxon>Nematocera</taxon>
        <taxon>Psychodoidea</taxon>
        <taxon>Psychodidae</taxon>
        <taxon>Phlebotomus</taxon>
        <taxon>Phlebotomus</taxon>
    </lineage>
</organism>
<dbReference type="Pfam" id="PF11817">
    <property type="entry name" value="Foie-gras_1"/>
    <property type="match status" value="1"/>
</dbReference>
<dbReference type="EnsemblMetazoa" id="PPAI006007-RA">
    <property type="protein sequence ID" value="PPAI006007-PA"/>
    <property type="gene ID" value="PPAI006007"/>
</dbReference>
<proteinExistence type="predicted"/>
<reference evidence="2" key="1">
    <citation type="submission" date="2022-08" db="UniProtKB">
        <authorList>
            <consortium name="EnsemblMetazoa"/>
        </authorList>
    </citation>
    <scope>IDENTIFICATION</scope>
    <source>
        <strain evidence="2">Israel</strain>
    </source>
</reference>